<dbReference type="AlphaFoldDB" id="A0A839QUL9"/>
<protein>
    <submittedName>
        <fullName evidence="1">Uncharacterized protein</fullName>
    </submittedName>
</protein>
<dbReference type="EMBL" id="JACHVS010000005">
    <property type="protein sequence ID" value="MBB2997656.1"/>
    <property type="molecule type" value="Genomic_DNA"/>
</dbReference>
<organism evidence="1 2">
    <name type="scientific">Paeniglutamicibacter cryotolerans</name>
    <dbReference type="NCBI Taxonomy" id="670079"/>
    <lineage>
        <taxon>Bacteria</taxon>
        <taxon>Bacillati</taxon>
        <taxon>Actinomycetota</taxon>
        <taxon>Actinomycetes</taxon>
        <taxon>Micrococcales</taxon>
        <taxon>Micrococcaceae</taxon>
        <taxon>Paeniglutamicibacter</taxon>
    </lineage>
</organism>
<evidence type="ECO:0000313" key="1">
    <source>
        <dbReference type="EMBL" id="MBB2997656.1"/>
    </source>
</evidence>
<dbReference type="RefSeq" id="WP_183513306.1">
    <property type="nucleotide sequence ID" value="NZ_BAABGK010000011.1"/>
</dbReference>
<gene>
    <name evidence="1" type="ORF">E9229_003928</name>
</gene>
<accession>A0A839QUL9</accession>
<keyword evidence="2" id="KW-1185">Reference proteome</keyword>
<dbReference type="Proteomes" id="UP000523000">
    <property type="component" value="Unassembled WGS sequence"/>
</dbReference>
<evidence type="ECO:0000313" key="2">
    <source>
        <dbReference type="Proteomes" id="UP000523000"/>
    </source>
</evidence>
<reference evidence="1 2" key="1">
    <citation type="submission" date="2020-08" db="EMBL/GenBank/DDBJ databases">
        <title>Sequencing the genomes of 1000 actinobacteria strains.</title>
        <authorList>
            <person name="Klenk H.-P."/>
        </authorList>
    </citation>
    <scope>NUCLEOTIDE SEQUENCE [LARGE SCALE GENOMIC DNA]</scope>
    <source>
        <strain evidence="1 2">DSM 22826</strain>
    </source>
</reference>
<name>A0A839QUL9_9MICC</name>
<comment type="caution">
    <text evidence="1">The sequence shown here is derived from an EMBL/GenBank/DDBJ whole genome shotgun (WGS) entry which is preliminary data.</text>
</comment>
<proteinExistence type="predicted"/>
<sequence length="104" mass="11578">MNTTDFHGEYTSEMSQDQIWPGPVAFSTGFALRARLFWALVGTVGRNIWSSISAAIRHQVRREASITPLSQAVAKEWSTETCSAQPSLMYSLIRSRSASLIRLS</sequence>